<name>A0A1I8ELY7_WUCBA</name>
<dbReference type="AlphaFoldDB" id="A0A1I8ELY7"/>
<proteinExistence type="predicted"/>
<dbReference type="Gene3D" id="1.10.418.10">
    <property type="entry name" value="Calponin-like domain"/>
    <property type="match status" value="1"/>
</dbReference>
<accession>A0A1I8ELY7</accession>
<organism evidence="1">
    <name type="scientific">Wuchereria bancrofti</name>
    <dbReference type="NCBI Taxonomy" id="6293"/>
    <lineage>
        <taxon>Eukaryota</taxon>
        <taxon>Metazoa</taxon>
        <taxon>Ecdysozoa</taxon>
        <taxon>Nematoda</taxon>
        <taxon>Chromadorea</taxon>
        <taxon>Rhabditida</taxon>
        <taxon>Spirurina</taxon>
        <taxon>Spiruromorpha</taxon>
        <taxon>Filarioidea</taxon>
        <taxon>Onchocercidae</taxon>
        <taxon>Wuchereria</taxon>
    </lineage>
</organism>
<protein>
    <submittedName>
        <fullName evidence="1">Uncharacterized protein</fullName>
    </submittedName>
</protein>
<dbReference type="SUPFAM" id="SSF116907">
    <property type="entry name" value="Hook domain"/>
    <property type="match status" value="1"/>
</dbReference>
<sequence length="146" mass="17329">MLQLYNNDKEEYEKSEEQFWKEPLGAWIKDCIIGSDALLPEVAWRTEKHRGRILRFSELCDGFLFSLLFVFVEPNTLNLIIMRGEENSLSDTITSLRRFLMLLKNIRKFYRKQLNKLIVMPLPDLLTIVRNPYPGSFPFLFFSFLT</sequence>
<reference evidence="1" key="1">
    <citation type="submission" date="2016-11" db="UniProtKB">
        <authorList>
            <consortium name="WormBaseParasite"/>
        </authorList>
    </citation>
    <scope>IDENTIFICATION</scope>
    <source>
        <strain evidence="1">pt0022</strain>
    </source>
</reference>
<dbReference type="InterPro" id="IPR036872">
    <property type="entry name" value="CH_dom_sf"/>
</dbReference>
<dbReference type="WBParaSite" id="maker-PairedContig_2819-snap-gene-3.33-mRNA-1">
    <property type="protein sequence ID" value="maker-PairedContig_2819-snap-gene-3.33-mRNA-1"/>
    <property type="gene ID" value="maker-PairedContig_2819-snap-gene-3.33"/>
</dbReference>
<evidence type="ECO:0000313" key="1">
    <source>
        <dbReference type="WBParaSite" id="maker-PairedContig_2819-snap-gene-3.33-mRNA-1"/>
    </source>
</evidence>